<dbReference type="InterPro" id="IPR000415">
    <property type="entry name" value="Nitroreductase-like"/>
</dbReference>
<organism evidence="8 9">
    <name type="scientific">Defluviitalea raffinosedens</name>
    <dbReference type="NCBI Taxonomy" id="1450156"/>
    <lineage>
        <taxon>Bacteria</taxon>
        <taxon>Bacillati</taxon>
        <taxon>Bacillota</taxon>
        <taxon>Clostridia</taxon>
        <taxon>Lachnospirales</taxon>
        <taxon>Defluviitaleaceae</taxon>
        <taxon>Defluviitalea</taxon>
    </lineage>
</organism>
<accession>A0A7C8LBG7</accession>
<dbReference type="PANTHER" id="PTHR43673:SF2">
    <property type="entry name" value="NITROREDUCTASE"/>
    <property type="match status" value="1"/>
</dbReference>
<evidence type="ECO:0000256" key="4">
    <source>
        <dbReference type="ARBA" id="ARBA00022643"/>
    </source>
</evidence>
<dbReference type="OrthoDB" id="9812105at2"/>
<proteinExistence type="inferred from homology"/>
<dbReference type="InterPro" id="IPR029479">
    <property type="entry name" value="Nitroreductase"/>
</dbReference>
<keyword evidence="5" id="KW-0560">Oxidoreductase</keyword>
<dbReference type="EMBL" id="WSLF01000012">
    <property type="protein sequence ID" value="KAE9631360.1"/>
    <property type="molecule type" value="Genomic_DNA"/>
</dbReference>
<comment type="caution">
    <text evidence="8">The sequence shown here is derived from an EMBL/GenBank/DDBJ whole genome shotgun (WGS) entry which is preliminary data.</text>
</comment>
<dbReference type="CDD" id="cd20609">
    <property type="entry name" value="nitroreductase"/>
    <property type="match status" value="1"/>
</dbReference>
<evidence type="ECO:0000313" key="9">
    <source>
        <dbReference type="Proteomes" id="UP000483018"/>
    </source>
</evidence>
<dbReference type="Gene3D" id="3.40.109.10">
    <property type="entry name" value="NADH Oxidase"/>
    <property type="match status" value="1"/>
</dbReference>
<dbReference type="SUPFAM" id="SSF55469">
    <property type="entry name" value="FMN-dependent nitroreductase-like"/>
    <property type="match status" value="1"/>
</dbReference>
<dbReference type="PANTHER" id="PTHR43673">
    <property type="entry name" value="NAD(P)H NITROREDUCTASE YDGI-RELATED"/>
    <property type="match status" value="1"/>
</dbReference>
<keyword evidence="4" id="KW-0288">FMN</keyword>
<dbReference type="RefSeq" id="WP_158741287.1">
    <property type="nucleotide sequence ID" value="NZ_JAFBEP010000002.1"/>
</dbReference>
<feature type="domain" description="Nitroreductase" evidence="7">
    <location>
        <begin position="62"/>
        <end position="147"/>
    </location>
</feature>
<sequence>MSFLDLAKERYSVRNFKEQEVEKEKILQVLEAARVAPSAVNYQPWHFIVITDQQLRSKVAETYPRPWFQSAPVVIVACGDHSQSWKRKDGKDHCDIDVAIAVDHMTLAAADLGLGTCWVCAFDAQKCHEILGLPDHLEVVALLPMGYPKEDSKPEKKRKSIEDIVSWEE</sequence>
<evidence type="ECO:0000313" key="8">
    <source>
        <dbReference type="EMBL" id="KAE9631360.1"/>
    </source>
</evidence>
<evidence type="ECO:0000256" key="3">
    <source>
        <dbReference type="ARBA" id="ARBA00022630"/>
    </source>
</evidence>
<protein>
    <submittedName>
        <fullName evidence="8">Nitroreductase</fullName>
    </submittedName>
</protein>
<keyword evidence="3" id="KW-0285">Flavoprotein</keyword>
<comment type="cofactor">
    <cofactor evidence="1">
        <name>FMN</name>
        <dbReference type="ChEBI" id="CHEBI:58210"/>
    </cofactor>
</comment>
<comment type="similarity">
    <text evidence="2">Belongs to the nitroreductase family.</text>
</comment>
<feature type="domain" description="Nitroreductase" evidence="7">
    <location>
        <begin position="8"/>
        <end position="61"/>
    </location>
</feature>
<dbReference type="Pfam" id="PF00881">
    <property type="entry name" value="Nitroreductase"/>
    <property type="match status" value="2"/>
</dbReference>
<evidence type="ECO:0000256" key="5">
    <source>
        <dbReference type="ARBA" id="ARBA00023002"/>
    </source>
</evidence>
<dbReference type="AlphaFoldDB" id="A0A7C8LBG7"/>
<gene>
    <name evidence="8" type="ORF">GND95_11400</name>
</gene>
<evidence type="ECO:0000256" key="2">
    <source>
        <dbReference type="ARBA" id="ARBA00007118"/>
    </source>
</evidence>
<dbReference type="GO" id="GO:0016491">
    <property type="term" value="F:oxidoreductase activity"/>
    <property type="evidence" value="ECO:0007669"/>
    <property type="project" value="UniProtKB-KW"/>
</dbReference>
<dbReference type="Proteomes" id="UP000483018">
    <property type="component" value="Unassembled WGS sequence"/>
</dbReference>
<evidence type="ECO:0000259" key="7">
    <source>
        <dbReference type="Pfam" id="PF00881"/>
    </source>
</evidence>
<evidence type="ECO:0000256" key="1">
    <source>
        <dbReference type="ARBA" id="ARBA00001917"/>
    </source>
</evidence>
<feature type="region of interest" description="Disordered" evidence="6">
    <location>
        <begin position="149"/>
        <end position="169"/>
    </location>
</feature>
<name>A0A7C8LBG7_9FIRM</name>
<keyword evidence="9" id="KW-1185">Reference proteome</keyword>
<evidence type="ECO:0000256" key="6">
    <source>
        <dbReference type="SAM" id="MobiDB-lite"/>
    </source>
</evidence>
<reference evidence="8 9" key="1">
    <citation type="submission" date="2019-12" db="EMBL/GenBank/DDBJ databases">
        <title>Defluviitalea raffinosedens, isolated from a biogas fermenter, genome sequencing and characterization.</title>
        <authorList>
            <person name="Rettenmaier R."/>
            <person name="Schneider M."/>
            <person name="Neuhaus K."/>
            <person name="Liebl W."/>
            <person name="Zverlov V."/>
        </authorList>
    </citation>
    <scope>NUCLEOTIDE SEQUENCE [LARGE SCALE GENOMIC DNA]</scope>
    <source>
        <strain evidence="8 9">249c-K6</strain>
    </source>
</reference>